<evidence type="ECO:0000313" key="2">
    <source>
        <dbReference type="Proteomes" id="UP000324574"/>
    </source>
</evidence>
<accession>A0A5C8F1H9</accession>
<reference evidence="1 2" key="1">
    <citation type="journal article" date="1992" name="Lakartidningen">
        <title>[Penicillin V and not amoxicillin is the first choice preparation in acute otitis].</title>
        <authorList>
            <person name="Kamme C."/>
            <person name="Lundgren K."/>
            <person name="Prellner K."/>
        </authorList>
    </citation>
    <scope>NUCLEOTIDE SEQUENCE [LARGE SCALE GENOMIC DNA]</scope>
    <source>
        <strain evidence="1 2">PC3714II</strain>
    </source>
</reference>
<dbReference type="AlphaFoldDB" id="A0A5C8F1H9"/>
<name>A0A5C8F1H9_9SPIR</name>
<proteinExistence type="predicted"/>
<organism evidence="1 2">
    <name type="scientific">Brachyspira aalborgi</name>
    <dbReference type="NCBI Taxonomy" id="29522"/>
    <lineage>
        <taxon>Bacteria</taxon>
        <taxon>Pseudomonadati</taxon>
        <taxon>Spirochaetota</taxon>
        <taxon>Spirochaetia</taxon>
        <taxon>Brachyspirales</taxon>
        <taxon>Brachyspiraceae</taxon>
        <taxon>Brachyspira</taxon>
    </lineage>
</organism>
<gene>
    <name evidence="1" type="ORF">EPJ70_10690</name>
</gene>
<dbReference type="Proteomes" id="UP000324574">
    <property type="component" value="Unassembled WGS sequence"/>
</dbReference>
<dbReference type="PROSITE" id="PS51257">
    <property type="entry name" value="PROKAR_LIPOPROTEIN"/>
    <property type="match status" value="1"/>
</dbReference>
<protein>
    <submittedName>
        <fullName evidence="1">Uncharacterized protein</fullName>
    </submittedName>
</protein>
<dbReference type="RefSeq" id="WP_147527362.1">
    <property type="nucleotide sequence ID" value="NZ_SAYG01000013.1"/>
</dbReference>
<sequence>MLKSFIIFINIIIIISCNPYRPKIKEISYISVDDDGYEIPIPTYTNYSTNIIVYTTNNLNSLAMASDNKGKALMEGVYLTSPYGTYNGAIWEKVGNIQYWACEINKLFWQHNLVDNVIKVIGNIYTEATQIRFLSNFNSSYGDSRAFEIVLRGIDYKKNYDTNILIVYKRKTDEPEHSAFIREIRQRGRFLTYVYEEKEWFGRWMTINRYQNGEISTDGYLIEFVKDGRSGKLYNVLNGNFTRRPTLKYWFVKAFNQYEAIYREERSKQYLAISLKYPKKIPYYAGNYINDPNTKYLHIAPPVTYYQGTGEQGYTIVPDAAKYALLSAFFGGQNSWADLSNNLINLLKTVDFNYGNYKNNYKELSISPASESGWLYSKYYWNIEAVIDWGATFYRIYYQDEHGHNRTW</sequence>
<comment type="caution">
    <text evidence="1">The sequence shown here is derived from an EMBL/GenBank/DDBJ whole genome shotgun (WGS) entry which is preliminary data.</text>
</comment>
<dbReference type="EMBL" id="SAYG01000013">
    <property type="protein sequence ID" value="TXJ43568.1"/>
    <property type="molecule type" value="Genomic_DNA"/>
</dbReference>
<evidence type="ECO:0000313" key="1">
    <source>
        <dbReference type="EMBL" id="TXJ43568.1"/>
    </source>
</evidence>